<proteinExistence type="predicted"/>
<gene>
    <name evidence="1" type="ORF">BJ508DRAFT_138158</name>
</gene>
<sequence>MLASQLLTYIRVSLLRAVFFVCLLSLFSCLSASSLAGRSHPHLLASWIRASLRLNVLVPYVLVYGRGFSVVLEGGYYRCLVNRVVTDLIEVKKREVGCIREGVLVELDGIGGWEGWKDERSRGKGWAGGVFL</sequence>
<protein>
    <submittedName>
        <fullName evidence="1">Uncharacterized protein</fullName>
    </submittedName>
</protein>
<evidence type="ECO:0000313" key="1">
    <source>
        <dbReference type="EMBL" id="RPA79759.1"/>
    </source>
</evidence>
<evidence type="ECO:0000313" key="2">
    <source>
        <dbReference type="Proteomes" id="UP000275078"/>
    </source>
</evidence>
<keyword evidence="2" id="KW-1185">Reference proteome</keyword>
<dbReference type="Proteomes" id="UP000275078">
    <property type="component" value="Unassembled WGS sequence"/>
</dbReference>
<name>A0A3N4I192_ASCIM</name>
<organism evidence="1 2">
    <name type="scientific">Ascobolus immersus RN42</name>
    <dbReference type="NCBI Taxonomy" id="1160509"/>
    <lineage>
        <taxon>Eukaryota</taxon>
        <taxon>Fungi</taxon>
        <taxon>Dikarya</taxon>
        <taxon>Ascomycota</taxon>
        <taxon>Pezizomycotina</taxon>
        <taxon>Pezizomycetes</taxon>
        <taxon>Pezizales</taxon>
        <taxon>Ascobolaceae</taxon>
        <taxon>Ascobolus</taxon>
    </lineage>
</organism>
<dbReference type="EMBL" id="ML119695">
    <property type="protein sequence ID" value="RPA79759.1"/>
    <property type="molecule type" value="Genomic_DNA"/>
</dbReference>
<reference evidence="1 2" key="1">
    <citation type="journal article" date="2018" name="Nat. Ecol. Evol.">
        <title>Pezizomycetes genomes reveal the molecular basis of ectomycorrhizal truffle lifestyle.</title>
        <authorList>
            <person name="Murat C."/>
            <person name="Payen T."/>
            <person name="Noel B."/>
            <person name="Kuo A."/>
            <person name="Morin E."/>
            <person name="Chen J."/>
            <person name="Kohler A."/>
            <person name="Krizsan K."/>
            <person name="Balestrini R."/>
            <person name="Da Silva C."/>
            <person name="Montanini B."/>
            <person name="Hainaut M."/>
            <person name="Levati E."/>
            <person name="Barry K.W."/>
            <person name="Belfiori B."/>
            <person name="Cichocki N."/>
            <person name="Clum A."/>
            <person name="Dockter R.B."/>
            <person name="Fauchery L."/>
            <person name="Guy J."/>
            <person name="Iotti M."/>
            <person name="Le Tacon F."/>
            <person name="Lindquist E.A."/>
            <person name="Lipzen A."/>
            <person name="Malagnac F."/>
            <person name="Mello A."/>
            <person name="Molinier V."/>
            <person name="Miyauchi S."/>
            <person name="Poulain J."/>
            <person name="Riccioni C."/>
            <person name="Rubini A."/>
            <person name="Sitrit Y."/>
            <person name="Splivallo R."/>
            <person name="Traeger S."/>
            <person name="Wang M."/>
            <person name="Zifcakova L."/>
            <person name="Wipf D."/>
            <person name="Zambonelli A."/>
            <person name="Paolocci F."/>
            <person name="Nowrousian M."/>
            <person name="Ottonello S."/>
            <person name="Baldrian P."/>
            <person name="Spatafora J.W."/>
            <person name="Henrissat B."/>
            <person name="Nagy L.G."/>
            <person name="Aury J.M."/>
            <person name="Wincker P."/>
            <person name="Grigoriev I.V."/>
            <person name="Bonfante P."/>
            <person name="Martin F.M."/>
        </authorList>
    </citation>
    <scope>NUCLEOTIDE SEQUENCE [LARGE SCALE GENOMIC DNA]</scope>
    <source>
        <strain evidence="1 2">RN42</strain>
    </source>
</reference>
<accession>A0A3N4I192</accession>
<dbReference type="AlphaFoldDB" id="A0A3N4I192"/>